<keyword evidence="3" id="KW-1185">Reference proteome</keyword>
<dbReference type="InterPro" id="IPR008621">
    <property type="entry name" value="Cbb3-typ_cyt_oxidase_comp"/>
</dbReference>
<dbReference type="OrthoDB" id="8604580at2"/>
<dbReference type="EMBL" id="SIXI01000006">
    <property type="protein sequence ID" value="TBO28704.1"/>
    <property type="molecule type" value="Genomic_DNA"/>
</dbReference>
<dbReference type="Pfam" id="PF05545">
    <property type="entry name" value="FixQ"/>
    <property type="match status" value="1"/>
</dbReference>
<feature type="transmembrane region" description="Helical" evidence="1">
    <location>
        <begin position="6"/>
        <end position="27"/>
    </location>
</feature>
<dbReference type="AlphaFoldDB" id="A0A4V2JFJ8"/>
<protein>
    <submittedName>
        <fullName evidence="2">Cbb3-type cytochrome c oxidase subunit 3</fullName>
    </submittedName>
</protein>
<gene>
    <name evidence="2" type="ORF">EYS42_13885</name>
</gene>
<sequence length="45" mass="5119">MDIGIWRSAVTVLSLCLFVGIVVWVYARKNKDHFEEAGKLPPDDE</sequence>
<organism evidence="2 3">
    <name type="scientific">Aquabacterium lacunae</name>
    <dbReference type="NCBI Taxonomy" id="2528630"/>
    <lineage>
        <taxon>Bacteria</taxon>
        <taxon>Pseudomonadati</taxon>
        <taxon>Pseudomonadota</taxon>
        <taxon>Betaproteobacteria</taxon>
        <taxon>Burkholderiales</taxon>
        <taxon>Aquabacterium</taxon>
    </lineage>
</organism>
<comment type="caution">
    <text evidence="2">The sequence shown here is derived from an EMBL/GenBank/DDBJ whole genome shotgun (WGS) entry which is preliminary data.</text>
</comment>
<keyword evidence="1" id="KW-0812">Transmembrane</keyword>
<name>A0A4V2JFJ8_9BURK</name>
<reference evidence="2 3" key="1">
    <citation type="submission" date="2019-02" db="EMBL/GenBank/DDBJ databases">
        <title>Aquabacterium sp. strain KMB7.</title>
        <authorList>
            <person name="Chen W.-M."/>
        </authorList>
    </citation>
    <scope>NUCLEOTIDE SEQUENCE [LARGE SCALE GENOMIC DNA]</scope>
    <source>
        <strain evidence="2 3">KMB7</strain>
    </source>
</reference>
<proteinExistence type="predicted"/>
<evidence type="ECO:0000313" key="3">
    <source>
        <dbReference type="Proteomes" id="UP000292120"/>
    </source>
</evidence>
<accession>A0A4V2JFJ8</accession>
<evidence type="ECO:0000256" key="1">
    <source>
        <dbReference type="SAM" id="Phobius"/>
    </source>
</evidence>
<keyword evidence="1" id="KW-1133">Transmembrane helix</keyword>
<keyword evidence="1" id="KW-0472">Membrane</keyword>
<dbReference type="Proteomes" id="UP000292120">
    <property type="component" value="Unassembled WGS sequence"/>
</dbReference>
<dbReference type="RefSeq" id="WP_130968795.1">
    <property type="nucleotide sequence ID" value="NZ_SIXI01000006.1"/>
</dbReference>
<evidence type="ECO:0000313" key="2">
    <source>
        <dbReference type="EMBL" id="TBO28704.1"/>
    </source>
</evidence>